<reference evidence="4" key="1">
    <citation type="journal article" date="2020" name="mSystems">
        <title>Genome- and Community-Level Interaction Insights into Carbon Utilization and Element Cycling Functions of Hydrothermarchaeota in Hydrothermal Sediment.</title>
        <authorList>
            <person name="Zhou Z."/>
            <person name="Liu Y."/>
            <person name="Xu W."/>
            <person name="Pan J."/>
            <person name="Luo Z.H."/>
            <person name="Li M."/>
        </authorList>
    </citation>
    <scope>NUCLEOTIDE SEQUENCE [LARGE SCALE GENOMIC DNA]</scope>
    <source>
        <strain evidence="4">SpSt-605</strain>
    </source>
</reference>
<accession>A0A832LUZ2</accession>
<sequence>MELVLEGQRKKLHDLLEETPFLQGRLRVFQPKQGFRFGIDSVLLANFLEVKPGERALEIGAGTGIISFIAMLRFPHLYPYIFELEPLFIEALKLGLKANSFEERAYVVRGNILKAPFRQGAFDVVYANPPYFKRESGRQSPNPLENLARRESALELKAFLRACEKLLKNRGRLFLVFTAYRLAELIFYCKELKLEPKVLRLVHSYPYEEAKICLLKAVKGAKEELRILPPLYIYEGKKKGYTEEVKKYLNMSYI</sequence>
<dbReference type="GO" id="GO:0008757">
    <property type="term" value="F:S-adenosylmethionine-dependent methyltransferase activity"/>
    <property type="evidence" value="ECO:0007669"/>
    <property type="project" value="UniProtKB-ARBA"/>
</dbReference>
<proteinExistence type="predicted"/>
<dbReference type="InterPro" id="IPR050210">
    <property type="entry name" value="tRNA_Adenine-N(6)_MTase"/>
</dbReference>
<dbReference type="InterPro" id="IPR007848">
    <property type="entry name" value="Small_mtfrase_dom"/>
</dbReference>
<protein>
    <recommendedName>
        <fullName evidence="3">Methyltransferase small domain-containing protein</fullName>
    </recommendedName>
</protein>
<dbReference type="CDD" id="cd02440">
    <property type="entry name" value="AdoMet_MTases"/>
    <property type="match status" value="1"/>
</dbReference>
<dbReference type="Gene3D" id="3.40.50.150">
    <property type="entry name" value="Vaccinia Virus protein VP39"/>
    <property type="match status" value="1"/>
</dbReference>
<evidence type="ECO:0000256" key="2">
    <source>
        <dbReference type="ARBA" id="ARBA00022691"/>
    </source>
</evidence>
<evidence type="ECO:0000256" key="1">
    <source>
        <dbReference type="ARBA" id="ARBA00022603"/>
    </source>
</evidence>
<dbReference type="GO" id="GO:0032259">
    <property type="term" value="P:methylation"/>
    <property type="evidence" value="ECO:0007669"/>
    <property type="project" value="UniProtKB-KW"/>
</dbReference>
<evidence type="ECO:0000313" key="4">
    <source>
        <dbReference type="EMBL" id="HGV54458.1"/>
    </source>
</evidence>
<dbReference type="PANTHER" id="PTHR47739:SF1">
    <property type="entry name" value="TRNA1(VAL) (ADENINE(37)-N6)-METHYLTRANSFERASE"/>
    <property type="match status" value="1"/>
</dbReference>
<dbReference type="Pfam" id="PF05175">
    <property type="entry name" value="MTS"/>
    <property type="match status" value="1"/>
</dbReference>
<dbReference type="SUPFAM" id="SSF53335">
    <property type="entry name" value="S-adenosyl-L-methionine-dependent methyltransferases"/>
    <property type="match status" value="1"/>
</dbReference>
<evidence type="ECO:0000259" key="3">
    <source>
        <dbReference type="Pfam" id="PF05175"/>
    </source>
</evidence>
<dbReference type="EMBL" id="DSZU01000001">
    <property type="protein sequence ID" value="HGV54458.1"/>
    <property type="molecule type" value="Genomic_DNA"/>
</dbReference>
<dbReference type="GO" id="GO:0003676">
    <property type="term" value="F:nucleic acid binding"/>
    <property type="evidence" value="ECO:0007669"/>
    <property type="project" value="InterPro"/>
</dbReference>
<dbReference type="InterPro" id="IPR002052">
    <property type="entry name" value="DNA_methylase_N6_adenine_CS"/>
</dbReference>
<dbReference type="GO" id="GO:0008170">
    <property type="term" value="F:N-methyltransferase activity"/>
    <property type="evidence" value="ECO:0007669"/>
    <property type="project" value="UniProtKB-ARBA"/>
</dbReference>
<gene>
    <name evidence="4" type="ORF">ENT73_00025</name>
</gene>
<dbReference type="PROSITE" id="PS00092">
    <property type="entry name" value="N6_MTASE"/>
    <property type="match status" value="1"/>
</dbReference>
<name>A0A832LUZ2_9BACT</name>
<organism evidence="4">
    <name type="scientific">Caldimicrobium thiodismutans</name>
    <dbReference type="NCBI Taxonomy" id="1653476"/>
    <lineage>
        <taxon>Bacteria</taxon>
        <taxon>Pseudomonadati</taxon>
        <taxon>Thermodesulfobacteriota</taxon>
        <taxon>Thermodesulfobacteria</taxon>
        <taxon>Thermodesulfobacteriales</taxon>
        <taxon>Thermodesulfobacteriaceae</taxon>
        <taxon>Caldimicrobium</taxon>
    </lineage>
</organism>
<comment type="caution">
    <text evidence="4">The sequence shown here is derived from an EMBL/GenBank/DDBJ whole genome shotgun (WGS) entry which is preliminary data.</text>
</comment>
<dbReference type="InterPro" id="IPR029063">
    <property type="entry name" value="SAM-dependent_MTases_sf"/>
</dbReference>
<keyword evidence="2" id="KW-0949">S-adenosyl-L-methionine</keyword>
<keyword evidence="1" id="KW-0808">Transferase</keyword>
<keyword evidence="1" id="KW-0489">Methyltransferase</keyword>
<feature type="domain" description="Methyltransferase small" evidence="3">
    <location>
        <begin position="41"/>
        <end position="177"/>
    </location>
</feature>
<dbReference type="AlphaFoldDB" id="A0A832LUZ2"/>
<dbReference type="PANTHER" id="PTHR47739">
    <property type="entry name" value="TRNA1(VAL) (ADENINE(37)-N6)-METHYLTRANSFERASE"/>
    <property type="match status" value="1"/>
</dbReference>